<dbReference type="Proteomes" id="UP001431181">
    <property type="component" value="Unassembled WGS sequence"/>
</dbReference>
<dbReference type="RefSeq" id="WP_265218181.1">
    <property type="nucleotide sequence ID" value="NZ_JAPEUL010000006.1"/>
</dbReference>
<organism evidence="4 5">
    <name type="scientific">Marinomonas rhodophyticola</name>
    <dbReference type="NCBI Taxonomy" id="2992803"/>
    <lineage>
        <taxon>Bacteria</taxon>
        <taxon>Pseudomonadati</taxon>
        <taxon>Pseudomonadota</taxon>
        <taxon>Gammaproteobacteria</taxon>
        <taxon>Oceanospirillales</taxon>
        <taxon>Oceanospirillaceae</taxon>
        <taxon>Marinomonas</taxon>
    </lineage>
</organism>
<name>A0ABT3KES7_9GAMM</name>
<protein>
    <submittedName>
        <fullName evidence="4">IS110 family transposase</fullName>
    </submittedName>
</protein>
<dbReference type="PANTHER" id="PTHR33055:SF3">
    <property type="entry name" value="PUTATIVE TRANSPOSASE FOR IS117-RELATED"/>
    <property type="match status" value="1"/>
</dbReference>
<feature type="coiled-coil region" evidence="1">
    <location>
        <begin position="126"/>
        <end position="188"/>
    </location>
</feature>
<dbReference type="InterPro" id="IPR003346">
    <property type="entry name" value="Transposase_20"/>
</dbReference>
<evidence type="ECO:0000313" key="4">
    <source>
        <dbReference type="EMBL" id="MCW4628984.1"/>
    </source>
</evidence>
<dbReference type="NCBIfam" id="NF033542">
    <property type="entry name" value="transpos_IS110"/>
    <property type="match status" value="1"/>
</dbReference>
<evidence type="ECO:0000313" key="5">
    <source>
        <dbReference type="Proteomes" id="UP001431181"/>
    </source>
</evidence>
<evidence type="ECO:0000256" key="1">
    <source>
        <dbReference type="SAM" id="Coils"/>
    </source>
</evidence>
<evidence type="ECO:0000259" key="3">
    <source>
        <dbReference type="Pfam" id="PF02371"/>
    </source>
</evidence>
<dbReference type="InterPro" id="IPR002525">
    <property type="entry name" value="Transp_IS110-like_N"/>
</dbReference>
<dbReference type="Pfam" id="PF01548">
    <property type="entry name" value="DEDD_Tnp_IS110"/>
    <property type="match status" value="1"/>
</dbReference>
<dbReference type="EMBL" id="JAPEUL010000006">
    <property type="protein sequence ID" value="MCW4628984.1"/>
    <property type="molecule type" value="Genomic_DNA"/>
</dbReference>
<accession>A0ABT3KES7</accession>
<feature type="domain" description="Transposase IS116/IS110/IS902 C-terminal" evidence="3">
    <location>
        <begin position="198"/>
        <end position="283"/>
    </location>
</feature>
<gene>
    <name evidence="4" type="ORF">ONZ52_08355</name>
</gene>
<evidence type="ECO:0000259" key="2">
    <source>
        <dbReference type="Pfam" id="PF01548"/>
    </source>
</evidence>
<comment type="caution">
    <text evidence="4">The sequence shown here is derived from an EMBL/GenBank/DDBJ whole genome shotgun (WGS) entry which is preliminary data.</text>
</comment>
<keyword evidence="1" id="KW-0175">Coiled coil</keyword>
<dbReference type="Pfam" id="PF02371">
    <property type="entry name" value="Transposase_20"/>
    <property type="match status" value="1"/>
</dbReference>
<keyword evidence="5" id="KW-1185">Reference proteome</keyword>
<dbReference type="PANTHER" id="PTHR33055">
    <property type="entry name" value="TRANSPOSASE FOR INSERTION SEQUENCE ELEMENT IS1111A"/>
    <property type="match status" value="1"/>
</dbReference>
<feature type="domain" description="Transposase IS110-like N-terminal" evidence="2">
    <location>
        <begin position="5"/>
        <end position="150"/>
    </location>
</feature>
<dbReference type="InterPro" id="IPR047650">
    <property type="entry name" value="Transpos_IS110"/>
</dbReference>
<sequence length="307" mass="33962">MSTFVGIDIAAKTVDLVVRQNDKNSSVKTFQQTPGGRATLIEFLQKHHPKLIVMEATGIYYLDLAVALHDAKISISVINPKSFNHFAQMKLAHSKTDGIDAALLAEYAQRMTPEKWTPPHKDKLKLRDISRQINRLTGDCTKAKNRLHAMTSYEGTSYVVILDEQEGIASLENRIQRLRTAAIEMIKSDADIAQQFNNILTAKGIGEVSAITLLGELIILPETLKANQVSRYAGLDVRLNQSGSSLNRPGRLSKAGNTYLRCALFMPAMSAVRHDPNAKAFYQALIARGKKKIQAMCAVMRKMLTGV</sequence>
<proteinExistence type="predicted"/>
<reference evidence="4" key="1">
    <citation type="submission" date="2022-11" db="EMBL/GenBank/DDBJ databases">
        <title>Marinomonas sp. nov., isolated from marine algae.</title>
        <authorList>
            <person name="Choi D.G."/>
            <person name="Kim J.M."/>
            <person name="Lee J.K."/>
            <person name="Baek J.H."/>
            <person name="Jeon C.O."/>
        </authorList>
    </citation>
    <scope>NUCLEOTIDE SEQUENCE</scope>
    <source>
        <strain evidence="4">KJ51-3</strain>
    </source>
</reference>